<dbReference type="EMBL" id="AVOT02102314">
    <property type="protein sequence ID" value="MBW0578194.1"/>
    <property type="molecule type" value="Genomic_DNA"/>
</dbReference>
<evidence type="ECO:0000313" key="2">
    <source>
        <dbReference type="Proteomes" id="UP000765509"/>
    </source>
</evidence>
<name>A0A9Q3PXZ0_9BASI</name>
<dbReference type="Proteomes" id="UP000765509">
    <property type="component" value="Unassembled WGS sequence"/>
</dbReference>
<sequence length="114" mass="13390">MEMDRRKNFILYEWAPECGTPDNEYTESEGAETLILVIRFSDQNNEIFSAVMGTYSKHKQVAYCCNSFKKNTGAQLEERWLRDYKDNKFFLIDGLLYHKEKNIIALIVIDGDHI</sequence>
<gene>
    <name evidence="1" type="ORF">O181_117909</name>
</gene>
<proteinExistence type="predicted"/>
<keyword evidence="2" id="KW-1185">Reference proteome</keyword>
<dbReference type="AlphaFoldDB" id="A0A9Q3PXZ0"/>
<reference evidence="1" key="1">
    <citation type="submission" date="2021-03" db="EMBL/GenBank/DDBJ databases">
        <title>Draft genome sequence of rust myrtle Austropuccinia psidii MF-1, a brazilian biotype.</title>
        <authorList>
            <person name="Quecine M.C."/>
            <person name="Pachon D.M.R."/>
            <person name="Bonatelli M.L."/>
            <person name="Correr F.H."/>
            <person name="Franceschini L.M."/>
            <person name="Leite T.F."/>
            <person name="Margarido G.R.A."/>
            <person name="Almeida C.A."/>
            <person name="Ferrarezi J.A."/>
            <person name="Labate C.A."/>
        </authorList>
    </citation>
    <scope>NUCLEOTIDE SEQUENCE</scope>
    <source>
        <strain evidence="1">MF-1</strain>
    </source>
</reference>
<protein>
    <submittedName>
        <fullName evidence="1">Uncharacterized protein</fullName>
    </submittedName>
</protein>
<evidence type="ECO:0000313" key="1">
    <source>
        <dbReference type="EMBL" id="MBW0578194.1"/>
    </source>
</evidence>
<organism evidence="1 2">
    <name type="scientific">Austropuccinia psidii MF-1</name>
    <dbReference type="NCBI Taxonomy" id="1389203"/>
    <lineage>
        <taxon>Eukaryota</taxon>
        <taxon>Fungi</taxon>
        <taxon>Dikarya</taxon>
        <taxon>Basidiomycota</taxon>
        <taxon>Pucciniomycotina</taxon>
        <taxon>Pucciniomycetes</taxon>
        <taxon>Pucciniales</taxon>
        <taxon>Sphaerophragmiaceae</taxon>
        <taxon>Austropuccinia</taxon>
    </lineage>
</organism>
<accession>A0A9Q3PXZ0</accession>
<comment type="caution">
    <text evidence="1">The sequence shown here is derived from an EMBL/GenBank/DDBJ whole genome shotgun (WGS) entry which is preliminary data.</text>
</comment>